<dbReference type="RefSeq" id="WP_160718426.1">
    <property type="nucleotide sequence ID" value="NZ_SUMG01000001.1"/>
</dbReference>
<proteinExistence type="predicted"/>
<organism evidence="3 4">
    <name type="scientific">Isachenkonia alkalipeptolytica</name>
    <dbReference type="NCBI Taxonomy" id="2565777"/>
    <lineage>
        <taxon>Bacteria</taxon>
        <taxon>Bacillati</taxon>
        <taxon>Bacillota</taxon>
        <taxon>Clostridia</taxon>
        <taxon>Eubacteriales</taxon>
        <taxon>Clostridiaceae</taxon>
        <taxon>Isachenkonia</taxon>
    </lineage>
</organism>
<dbReference type="SUPFAM" id="SSF51905">
    <property type="entry name" value="FAD/NAD(P)-binding domain"/>
    <property type="match status" value="1"/>
</dbReference>
<evidence type="ECO:0000313" key="3">
    <source>
        <dbReference type="EMBL" id="NBG87126.1"/>
    </source>
</evidence>
<dbReference type="InterPro" id="IPR006076">
    <property type="entry name" value="FAD-dep_OxRdtase"/>
</dbReference>
<feature type="domain" description="BFD-like [2Fe-2S]-binding" evidence="2">
    <location>
        <begin position="396"/>
        <end position="449"/>
    </location>
</feature>
<dbReference type="InterPro" id="IPR041854">
    <property type="entry name" value="BFD-like_2Fe2S-bd_dom_sf"/>
</dbReference>
<protein>
    <submittedName>
        <fullName evidence="3">NAD(P)/FAD-dependent oxidoreductase</fullName>
    </submittedName>
</protein>
<gene>
    <name evidence="3" type="ORF">ISALK_01295</name>
</gene>
<evidence type="ECO:0000313" key="4">
    <source>
        <dbReference type="Proteomes" id="UP000449710"/>
    </source>
</evidence>
<evidence type="ECO:0000259" key="2">
    <source>
        <dbReference type="Pfam" id="PF04324"/>
    </source>
</evidence>
<dbReference type="Gene3D" id="3.50.50.60">
    <property type="entry name" value="FAD/NAD(P)-binding domain"/>
    <property type="match status" value="1"/>
</dbReference>
<name>A0AA43XIX3_9CLOT</name>
<dbReference type="InterPro" id="IPR036188">
    <property type="entry name" value="FAD/NAD-bd_sf"/>
</dbReference>
<accession>A0AA43XIX3</accession>
<dbReference type="PANTHER" id="PTHR42720">
    <property type="entry name" value="GLYCEROL-3-PHOSPHATE DEHYDROGENASE"/>
    <property type="match status" value="1"/>
</dbReference>
<dbReference type="SUPFAM" id="SSF54373">
    <property type="entry name" value="FAD-linked reductases, C-terminal domain"/>
    <property type="match status" value="1"/>
</dbReference>
<dbReference type="Pfam" id="PF01266">
    <property type="entry name" value="DAO"/>
    <property type="match status" value="1"/>
</dbReference>
<dbReference type="Pfam" id="PF04324">
    <property type="entry name" value="Fer2_BFD"/>
    <property type="match status" value="1"/>
</dbReference>
<dbReference type="InterPro" id="IPR052745">
    <property type="entry name" value="G3P_Oxidase/Oxidoreductase"/>
</dbReference>
<dbReference type="PANTHER" id="PTHR42720:SF1">
    <property type="entry name" value="GLYCEROL 3-PHOSPHATE OXIDASE"/>
    <property type="match status" value="1"/>
</dbReference>
<dbReference type="AlphaFoldDB" id="A0AA43XIX3"/>
<dbReference type="InterPro" id="IPR007419">
    <property type="entry name" value="BFD-like_2Fe2S-bd_dom"/>
</dbReference>
<dbReference type="Gene3D" id="1.10.10.1100">
    <property type="entry name" value="BFD-like [2Fe-2S]-binding domain"/>
    <property type="match status" value="1"/>
</dbReference>
<dbReference type="EMBL" id="SUMG01000001">
    <property type="protein sequence ID" value="NBG87126.1"/>
    <property type="molecule type" value="Genomic_DNA"/>
</dbReference>
<sequence>MYDVAIIGGGVVGASIARELSKYHGKIVLIEKERDVSLGATKANSGIVHGVYATEYGTLKGRLAAKGSPMFQQLNKELNFGYRKTGSLVVGFNEADHRKIQKLYYNGKKYGENDQDLQLIGAETINKLEPHINGDVKMALHSKNVGVASPYEMTIALMENALANGVKVFFGQEINKIYRRENDFKIQGENQTFEAKYIVNAAGLYSDRVARMAGIEDYEIIPRRGQYILFGKDQGHLVNRVIFQVPNEKGKGILVTTTFHGNFMIGPNAEEVNDRADVSTTKESLKYIIQNARRSISDFKLNRAITTYSGIRASVKEKDFIIEGDRVKGMINLIGIDSPGLTAAPAIGEMVREMLKERGLILNKKTEFQPYRAPLFHKKEEDFEGSTDHQEPEKKVICRCETVTEEEITESFRRGLPVESIQAVKFRTRAGMGQCQGAYCRSRVKEIIRREQGGYKENIPMTSHREEPKVHKVDIKKIRKMDV</sequence>
<feature type="domain" description="FAD dependent oxidoreductase" evidence="1">
    <location>
        <begin position="3"/>
        <end position="353"/>
    </location>
</feature>
<comment type="caution">
    <text evidence="3">The sequence shown here is derived from an EMBL/GenBank/DDBJ whole genome shotgun (WGS) entry which is preliminary data.</text>
</comment>
<reference evidence="3 4" key="1">
    <citation type="submission" date="2019-04" db="EMBL/GenBank/DDBJ databases">
        <title>Isachenkonia alkalipeptolytica gen. nov. sp. nov. a new anaerobic, alkiliphilic organothrophic bacterium capable to reduce synthesized ferrihydrite isolated from a soda lake.</title>
        <authorList>
            <person name="Toshchakov S.V."/>
            <person name="Zavarzina D.G."/>
            <person name="Zhilina T.N."/>
            <person name="Kostrikina N.A."/>
            <person name="Kublanov I.V."/>
        </authorList>
    </citation>
    <scope>NUCLEOTIDE SEQUENCE [LARGE SCALE GENOMIC DNA]</scope>
    <source>
        <strain evidence="3 4">Z-1701</strain>
    </source>
</reference>
<keyword evidence="4" id="KW-1185">Reference proteome</keyword>
<evidence type="ECO:0000259" key="1">
    <source>
        <dbReference type="Pfam" id="PF01266"/>
    </source>
</evidence>
<dbReference type="Proteomes" id="UP000449710">
    <property type="component" value="Unassembled WGS sequence"/>
</dbReference>
<dbReference type="CDD" id="cd19946">
    <property type="entry name" value="GlpA-like_Fer2_BFD-like"/>
    <property type="match status" value="1"/>
</dbReference>
<dbReference type="Gene3D" id="3.30.9.10">
    <property type="entry name" value="D-Amino Acid Oxidase, subunit A, domain 2"/>
    <property type="match status" value="1"/>
</dbReference>